<dbReference type="AlphaFoldDB" id="A0A0H2RRR1"/>
<evidence type="ECO:0000256" key="1">
    <source>
        <dbReference type="SAM" id="MobiDB-lite"/>
    </source>
</evidence>
<accession>A0A0H2RRR1</accession>
<feature type="compositionally biased region" description="Low complexity" evidence="1">
    <location>
        <begin position="99"/>
        <end position="112"/>
    </location>
</feature>
<evidence type="ECO:0000313" key="2">
    <source>
        <dbReference type="EMBL" id="KLO07501.1"/>
    </source>
</evidence>
<feature type="region of interest" description="Disordered" evidence="1">
    <location>
        <begin position="91"/>
        <end position="132"/>
    </location>
</feature>
<dbReference type="EMBL" id="KQ086135">
    <property type="protein sequence ID" value="KLO07501.1"/>
    <property type="molecule type" value="Genomic_DNA"/>
</dbReference>
<gene>
    <name evidence="2" type="ORF">SCHPADRAFT_945216</name>
</gene>
<evidence type="ECO:0000313" key="3">
    <source>
        <dbReference type="Proteomes" id="UP000053477"/>
    </source>
</evidence>
<feature type="region of interest" description="Disordered" evidence="1">
    <location>
        <begin position="149"/>
        <end position="227"/>
    </location>
</feature>
<feature type="region of interest" description="Disordered" evidence="1">
    <location>
        <begin position="248"/>
        <end position="287"/>
    </location>
</feature>
<keyword evidence="3" id="KW-1185">Reference proteome</keyword>
<feature type="compositionally biased region" description="Low complexity" evidence="1">
    <location>
        <begin position="256"/>
        <end position="270"/>
    </location>
</feature>
<reference evidence="2 3" key="1">
    <citation type="submission" date="2015-04" db="EMBL/GenBank/DDBJ databases">
        <title>Complete genome sequence of Schizopora paradoxa KUC8140, a cosmopolitan wood degrader in East Asia.</title>
        <authorList>
            <consortium name="DOE Joint Genome Institute"/>
            <person name="Min B."/>
            <person name="Park H."/>
            <person name="Jang Y."/>
            <person name="Kim J.-J."/>
            <person name="Kim K.H."/>
            <person name="Pangilinan J."/>
            <person name="Lipzen A."/>
            <person name="Riley R."/>
            <person name="Grigoriev I.V."/>
            <person name="Spatafora J.W."/>
            <person name="Choi I.-G."/>
        </authorList>
    </citation>
    <scope>NUCLEOTIDE SEQUENCE [LARGE SCALE GENOMIC DNA]</scope>
    <source>
        <strain evidence="2 3">KUC8140</strain>
    </source>
</reference>
<organism evidence="2 3">
    <name type="scientific">Schizopora paradoxa</name>
    <dbReference type="NCBI Taxonomy" id="27342"/>
    <lineage>
        <taxon>Eukaryota</taxon>
        <taxon>Fungi</taxon>
        <taxon>Dikarya</taxon>
        <taxon>Basidiomycota</taxon>
        <taxon>Agaricomycotina</taxon>
        <taxon>Agaricomycetes</taxon>
        <taxon>Hymenochaetales</taxon>
        <taxon>Schizoporaceae</taxon>
        <taxon>Schizopora</taxon>
    </lineage>
</organism>
<dbReference type="OrthoDB" id="2960209at2759"/>
<sequence length="287" mass="31550">MSGPPPPFPDWHHHHFARFSRFGRFGGGGPMGYHRGFGLFRRVFWLALGAGAYAFWTRHEQYEKRIEGGSAAGTEREDECARRWGWGHGCHRRREREATQPSQSTSPQWQQPYPVPPAVPHQSSEDEKASPPEQQFTVTWMYKDGKWTSTSTGQTMEGREATPVAPSVASSDKSTWLPWGGNKAPEAAQAPAPAPPVYAAQLESNSQQPQHPSPAEKAREVRRQAGEAVADISDAALDSLLNSIQSLKSKLADARQQQSEQSSTQQSQDSKAGFGNGPASPPNPRLV</sequence>
<name>A0A0H2RRR1_9AGAM</name>
<dbReference type="Proteomes" id="UP000053477">
    <property type="component" value="Unassembled WGS sequence"/>
</dbReference>
<dbReference type="InParanoid" id="A0A0H2RRR1"/>
<proteinExistence type="predicted"/>
<feature type="compositionally biased region" description="Basic and acidic residues" evidence="1">
    <location>
        <begin position="214"/>
        <end position="225"/>
    </location>
</feature>
<protein>
    <submittedName>
        <fullName evidence="2">Uncharacterized protein</fullName>
    </submittedName>
</protein>